<evidence type="ECO:0000256" key="1">
    <source>
        <dbReference type="SAM" id="MobiDB-lite"/>
    </source>
</evidence>
<protein>
    <submittedName>
        <fullName evidence="2">Uncharacterized protein</fullName>
    </submittedName>
</protein>
<feature type="compositionally biased region" description="Basic residues" evidence="1">
    <location>
        <begin position="1"/>
        <end position="11"/>
    </location>
</feature>
<dbReference type="AlphaFoldDB" id="A0AAD7BGQ4"/>
<accession>A0AAD7BGQ4</accession>
<sequence>MRLTGAKKHSQARAQAQARPDPGPTSGLGSGRGFSQAQARPDPTQARAFKPDPTRTSLDGLIGNGAAFDHDAMRENIIFLAVNGIDVPFSTNPWSIHDLWVSFWSSGSGLSTRA</sequence>
<keyword evidence="3" id="KW-1185">Reference proteome</keyword>
<dbReference type="Proteomes" id="UP001221757">
    <property type="component" value="Unassembled WGS sequence"/>
</dbReference>
<dbReference type="EMBL" id="JARKIE010000697">
    <property type="protein sequence ID" value="KAJ7620677.1"/>
    <property type="molecule type" value="Genomic_DNA"/>
</dbReference>
<comment type="caution">
    <text evidence="2">The sequence shown here is derived from an EMBL/GenBank/DDBJ whole genome shotgun (WGS) entry which is preliminary data.</text>
</comment>
<reference evidence="2" key="1">
    <citation type="submission" date="2023-03" db="EMBL/GenBank/DDBJ databases">
        <title>Massive genome expansion in bonnet fungi (Mycena s.s.) driven by repeated elements and novel gene families across ecological guilds.</title>
        <authorList>
            <consortium name="Lawrence Berkeley National Laboratory"/>
            <person name="Harder C.B."/>
            <person name="Miyauchi S."/>
            <person name="Viragh M."/>
            <person name="Kuo A."/>
            <person name="Thoen E."/>
            <person name="Andreopoulos B."/>
            <person name="Lu D."/>
            <person name="Skrede I."/>
            <person name="Drula E."/>
            <person name="Henrissat B."/>
            <person name="Morin E."/>
            <person name="Kohler A."/>
            <person name="Barry K."/>
            <person name="LaButti K."/>
            <person name="Morin E."/>
            <person name="Salamov A."/>
            <person name="Lipzen A."/>
            <person name="Mereny Z."/>
            <person name="Hegedus B."/>
            <person name="Baldrian P."/>
            <person name="Stursova M."/>
            <person name="Weitz H."/>
            <person name="Taylor A."/>
            <person name="Grigoriev I.V."/>
            <person name="Nagy L.G."/>
            <person name="Martin F."/>
            <person name="Kauserud H."/>
        </authorList>
    </citation>
    <scope>NUCLEOTIDE SEQUENCE</scope>
    <source>
        <strain evidence="2">CBHHK067</strain>
    </source>
</reference>
<organism evidence="2 3">
    <name type="scientific">Mycena rosella</name>
    <name type="common">Pink bonnet</name>
    <name type="synonym">Agaricus rosellus</name>
    <dbReference type="NCBI Taxonomy" id="1033263"/>
    <lineage>
        <taxon>Eukaryota</taxon>
        <taxon>Fungi</taxon>
        <taxon>Dikarya</taxon>
        <taxon>Basidiomycota</taxon>
        <taxon>Agaricomycotina</taxon>
        <taxon>Agaricomycetes</taxon>
        <taxon>Agaricomycetidae</taxon>
        <taxon>Agaricales</taxon>
        <taxon>Marasmiineae</taxon>
        <taxon>Mycenaceae</taxon>
        <taxon>Mycena</taxon>
    </lineage>
</organism>
<feature type="region of interest" description="Disordered" evidence="1">
    <location>
        <begin position="1"/>
        <end position="57"/>
    </location>
</feature>
<name>A0AAD7BGQ4_MYCRO</name>
<evidence type="ECO:0000313" key="2">
    <source>
        <dbReference type="EMBL" id="KAJ7620677.1"/>
    </source>
</evidence>
<gene>
    <name evidence="2" type="ORF">B0H17DRAFT_1151972</name>
</gene>
<proteinExistence type="predicted"/>
<evidence type="ECO:0000313" key="3">
    <source>
        <dbReference type="Proteomes" id="UP001221757"/>
    </source>
</evidence>